<dbReference type="InterPro" id="IPR036086">
    <property type="entry name" value="ParB/Sulfiredoxin_sf"/>
</dbReference>
<dbReference type="SUPFAM" id="SSF109709">
    <property type="entry name" value="KorB DNA-binding domain-like"/>
    <property type="match status" value="1"/>
</dbReference>
<feature type="domain" description="ParB-like N-terminal" evidence="5">
    <location>
        <begin position="7"/>
        <end position="97"/>
    </location>
</feature>
<feature type="non-terminal residue" evidence="6">
    <location>
        <position position="1"/>
    </location>
</feature>
<dbReference type="Gene3D" id="1.10.10.2830">
    <property type="match status" value="1"/>
</dbReference>
<dbReference type="InterPro" id="IPR050336">
    <property type="entry name" value="Chromosome_partition/occlusion"/>
</dbReference>
<dbReference type="Pfam" id="PF17762">
    <property type="entry name" value="HTH_ParB"/>
    <property type="match status" value="1"/>
</dbReference>
<dbReference type="PANTHER" id="PTHR33375:SF1">
    <property type="entry name" value="CHROMOSOME-PARTITIONING PROTEIN PARB-RELATED"/>
    <property type="match status" value="1"/>
</dbReference>
<gene>
    <name evidence="6" type="ORF">METZ01_LOCUS18077</name>
</gene>
<evidence type="ECO:0000313" key="6">
    <source>
        <dbReference type="EMBL" id="SUZ65223.1"/>
    </source>
</evidence>
<dbReference type="EMBL" id="UINC01000953">
    <property type="protein sequence ID" value="SUZ65223.1"/>
    <property type="molecule type" value="Genomic_DNA"/>
</dbReference>
<reference evidence="6" key="1">
    <citation type="submission" date="2018-05" db="EMBL/GenBank/DDBJ databases">
        <authorList>
            <person name="Lanie J.A."/>
            <person name="Ng W.-L."/>
            <person name="Kazmierczak K.M."/>
            <person name="Andrzejewski T.M."/>
            <person name="Davidsen T.M."/>
            <person name="Wayne K.J."/>
            <person name="Tettelin H."/>
            <person name="Glass J.I."/>
            <person name="Rusch D."/>
            <person name="Podicherti R."/>
            <person name="Tsui H.-C.T."/>
            <person name="Winkler M.E."/>
        </authorList>
    </citation>
    <scope>NUCLEOTIDE SEQUENCE</scope>
</reference>
<accession>A0A381PIF1</accession>
<name>A0A381PIF1_9ZZZZ</name>
<dbReference type="NCBIfam" id="TIGR00180">
    <property type="entry name" value="parB_part"/>
    <property type="match status" value="1"/>
</dbReference>
<comment type="similarity">
    <text evidence="1">Belongs to the ParB family.</text>
</comment>
<dbReference type="SUPFAM" id="SSF110849">
    <property type="entry name" value="ParB/Sulfiredoxin"/>
    <property type="match status" value="1"/>
</dbReference>
<evidence type="ECO:0000256" key="2">
    <source>
        <dbReference type="ARBA" id="ARBA00022829"/>
    </source>
</evidence>
<evidence type="ECO:0000256" key="1">
    <source>
        <dbReference type="ARBA" id="ARBA00006295"/>
    </source>
</evidence>
<dbReference type="AlphaFoldDB" id="A0A381PIF1"/>
<protein>
    <recommendedName>
        <fullName evidence="5">ParB-like N-terminal domain-containing protein</fullName>
    </recommendedName>
</protein>
<evidence type="ECO:0000256" key="4">
    <source>
        <dbReference type="SAM" id="Coils"/>
    </source>
</evidence>
<dbReference type="SMART" id="SM00470">
    <property type="entry name" value="ParB"/>
    <property type="match status" value="1"/>
</dbReference>
<dbReference type="Gene3D" id="3.90.1530.30">
    <property type="match status" value="1"/>
</dbReference>
<dbReference type="InterPro" id="IPR041468">
    <property type="entry name" value="HTH_ParB/Spo0J"/>
</dbReference>
<dbReference type="GO" id="GO:0003677">
    <property type="term" value="F:DNA binding"/>
    <property type="evidence" value="ECO:0007669"/>
    <property type="project" value="UniProtKB-KW"/>
</dbReference>
<evidence type="ECO:0000256" key="3">
    <source>
        <dbReference type="ARBA" id="ARBA00023125"/>
    </source>
</evidence>
<keyword evidence="4" id="KW-0175">Coiled coil</keyword>
<feature type="coiled-coil region" evidence="4">
    <location>
        <begin position="192"/>
        <end position="219"/>
    </location>
</feature>
<dbReference type="GO" id="GO:0005694">
    <property type="term" value="C:chromosome"/>
    <property type="evidence" value="ECO:0007669"/>
    <property type="project" value="TreeGrafter"/>
</dbReference>
<keyword evidence="3" id="KW-0238">DNA-binding</keyword>
<evidence type="ECO:0000259" key="5">
    <source>
        <dbReference type="SMART" id="SM00470"/>
    </source>
</evidence>
<dbReference type="FunFam" id="1.10.10.2830:FF:000001">
    <property type="entry name" value="Chromosome partitioning protein ParB"/>
    <property type="match status" value="1"/>
</dbReference>
<dbReference type="FunFam" id="3.90.1530.30:FF:000001">
    <property type="entry name" value="Chromosome partitioning protein ParB"/>
    <property type="match status" value="1"/>
</dbReference>
<dbReference type="CDD" id="cd16393">
    <property type="entry name" value="SPO0J_N"/>
    <property type="match status" value="1"/>
</dbReference>
<dbReference type="Pfam" id="PF02195">
    <property type="entry name" value="ParB_N"/>
    <property type="match status" value="1"/>
</dbReference>
<dbReference type="InterPro" id="IPR004437">
    <property type="entry name" value="ParB/RepB/Spo0J"/>
</dbReference>
<dbReference type="InterPro" id="IPR003115">
    <property type="entry name" value="ParB_N"/>
</dbReference>
<organism evidence="6">
    <name type="scientific">marine metagenome</name>
    <dbReference type="NCBI Taxonomy" id="408172"/>
    <lineage>
        <taxon>unclassified sequences</taxon>
        <taxon>metagenomes</taxon>
        <taxon>ecological metagenomes</taxon>
    </lineage>
</organism>
<proteinExistence type="inferred from homology"/>
<dbReference type="GO" id="GO:0045881">
    <property type="term" value="P:positive regulation of sporulation resulting in formation of a cellular spore"/>
    <property type="evidence" value="ECO:0007669"/>
    <property type="project" value="TreeGrafter"/>
</dbReference>
<keyword evidence="2" id="KW-0159">Chromosome partition</keyword>
<dbReference type="GO" id="GO:0007059">
    <property type="term" value="P:chromosome segregation"/>
    <property type="evidence" value="ECO:0007669"/>
    <property type="project" value="UniProtKB-KW"/>
</dbReference>
<dbReference type="PANTHER" id="PTHR33375">
    <property type="entry name" value="CHROMOSOME-PARTITIONING PROTEIN PARB-RELATED"/>
    <property type="match status" value="1"/>
</dbReference>
<sequence length="253" mass="28936">VIDVKQADILMSRISPNPNQPRRIFGEKSLEQLSQSIEEKGLISPITVKQSKNKYIIIAGERRFRAHQLLKRKKIPAYILESDSNKDLMYMALIENIQREDLNPIEQAKAYQYLKENLDSSITEIAKTIGKSRPAVSNILRLLKLPIAIQESILAGNISEGQARIILQKKTTQGMISLWRKILKNKMSVRKVEAAVSKNRKWQKQLENIENKIARIIGVKVTIKKSKKTGKGFVKIHFDSKTWERVLEALGIK</sequence>